<reference evidence="1 2" key="1">
    <citation type="submission" date="2019-08" db="EMBL/GenBank/DDBJ databases">
        <authorList>
            <person name="Alioto T."/>
            <person name="Alioto T."/>
            <person name="Gomez Garrido J."/>
        </authorList>
    </citation>
    <scope>NUCLEOTIDE SEQUENCE [LARGE SCALE GENOMIC DNA]</scope>
</reference>
<keyword evidence="2" id="KW-1185">Reference proteome</keyword>
<evidence type="ECO:0000313" key="1">
    <source>
        <dbReference type="EMBL" id="VVC42736.1"/>
    </source>
</evidence>
<dbReference type="AlphaFoldDB" id="A0A5E4NGC7"/>
<protein>
    <submittedName>
        <fullName evidence="1">Tetratricopeptide repeat,Tetratricopeptide-like helical domain</fullName>
    </submittedName>
</protein>
<sequence>MLYAGEVNYLTQFCQEYQALKASENWQGIIDLGLKALGNSRMIEKNSALIQNRLASCYYYLGDHDEALKYANNAYKSAVQANDNGLKARSLYLSSAIYRMLALKTAGKKRKKYEDCSQVNINAALKLLRDHSDISNVVKAKVYFNDGALKHDLMKDFDAAIERYSQAEELFKKEELCDDDINRTIMRRIRADVESGKKIQPDKLISEVQALNIDKETKTGVHQSLLLSKLLIECEKIYEALICAKESLEVAKNKSMSTEVRMLNKVIYSIEGGYCKTVNQQYSSEAKRAVITQQPQSFLSEAERVLDQAINQDQEVAKNKSMSTEVRMLNKVIYSIEGDYCKTVNQQYS</sequence>
<feature type="non-terminal residue" evidence="1">
    <location>
        <position position="349"/>
    </location>
</feature>
<dbReference type="Proteomes" id="UP000325440">
    <property type="component" value="Unassembled WGS sequence"/>
</dbReference>
<dbReference type="InterPro" id="IPR011990">
    <property type="entry name" value="TPR-like_helical_dom_sf"/>
</dbReference>
<dbReference type="Gene3D" id="1.25.40.10">
    <property type="entry name" value="Tetratricopeptide repeat domain"/>
    <property type="match status" value="1"/>
</dbReference>
<dbReference type="SMART" id="SM00028">
    <property type="entry name" value="TPR"/>
    <property type="match status" value="2"/>
</dbReference>
<dbReference type="SUPFAM" id="SSF48452">
    <property type="entry name" value="TPR-like"/>
    <property type="match status" value="1"/>
</dbReference>
<organism evidence="1 2">
    <name type="scientific">Cinara cedri</name>
    <dbReference type="NCBI Taxonomy" id="506608"/>
    <lineage>
        <taxon>Eukaryota</taxon>
        <taxon>Metazoa</taxon>
        <taxon>Ecdysozoa</taxon>
        <taxon>Arthropoda</taxon>
        <taxon>Hexapoda</taxon>
        <taxon>Insecta</taxon>
        <taxon>Pterygota</taxon>
        <taxon>Neoptera</taxon>
        <taxon>Paraneoptera</taxon>
        <taxon>Hemiptera</taxon>
        <taxon>Sternorrhyncha</taxon>
        <taxon>Aphidomorpha</taxon>
        <taxon>Aphidoidea</taxon>
        <taxon>Aphididae</taxon>
        <taxon>Lachninae</taxon>
        <taxon>Cinara</taxon>
    </lineage>
</organism>
<dbReference type="OrthoDB" id="10528691at2759"/>
<gene>
    <name evidence="1" type="ORF">CINCED_3A011650</name>
</gene>
<evidence type="ECO:0000313" key="2">
    <source>
        <dbReference type="Proteomes" id="UP000325440"/>
    </source>
</evidence>
<name>A0A5E4NGC7_9HEMI</name>
<accession>A0A5E4NGC7</accession>
<dbReference type="InterPro" id="IPR019734">
    <property type="entry name" value="TPR_rpt"/>
</dbReference>
<proteinExistence type="predicted"/>
<dbReference type="EMBL" id="CABPRJ010001988">
    <property type="protein sequence ID" value="VVC42736.1"/>
    <property type="molecule type" value="Genomic_DNA"/>
</dbReference>